<reference evidence="1" key="2">
    <citation type="journal article" date="2015" name="Fish Shellfish Immunol.">
        <title>Early steps in the European eel (Anguilla anguilla)-Vibrio vulnificus interaction in the gills: Role of the RtxA13 toxin.</title>
        <authorList>
            <person name="Callol A."/>
            <person name="Pajuelo D."/>
            <person name="Ebbesson L."/>
            <person name="Teles M."/>
            <person name="MacKenzie S."/>
            <person name="Amaro C."/>
        </authorList>
    </citation>
    <scope>NUCLEOTIDE SEQUENCE</scope>
</reference>
<proteinExistence type="predicted"/>
<protein>
    <submittedName>
        <fullName evidence="1">Uncharacterized protein</fullName>
    </submittedName>
</protein>
<evidence type="ECO:0000313" key="1">
    <source>
        <dbReference type="EMBL" id="JAH28226.1"/>
    </source>
</evidence>
<dbReference type="EMBL" id="GBXM01080351">
    <property type="protein sequence ID" value="JAH28226.1"/>
    <property type="molecule type" value="Transcribed_RNA"/>
</dbReference>
<organism evidence="1">
    <name type="scientific">Anguilla anguilla</name>
    <name type="common">European freshwater eel</name>
    <name type="synonym">Muraena anguilla</name>
    <dbReference type="NCBI Taxonomy" id="7936"/>
    <lineage>
        <taxon>Eukaryota</taxon>
        <taxon>Metazoa</taxon>
        <taxon>Chordata</taxon>
        <taxon>Craniata</taxon>
        <taxon>Vertebrata</taxon>
        <taxon>Euteleostomi</taxon>
        <taxon>Actinopterygii</taxon>
        <taxon>Neopterygii</taxon>
        <taxon>Teleostei</taxon>
        <taxon>Anguilliformes</taxon>
        <taxon>Anguillidae</taxon>
        <taxon>Anguilla</taxon>
    </lineage>
</organism>
<accession>A0A0E9RGJ0</accession>
<name>A0A0E9RGJ0_ANGAN</name>
<reference evidence="1" key="1">
    <citation type="submission" date="2014-11" db="EMBL/GenBank/DDBJ databases">
        <authorList>
            <person name="Amaro Gonzalez C."/>
        </authorList>
    </citation>
    <scope>NUCLEOTIDE SEQUENCE</scope>
</reference>
<sequence length="38" mass="4344">MQYTTYKTIGMHINKKNCFKGILLGSELVRKQKASIIS</sequence>
<dbReference type="AlphaFoldDB" id="A0A0E9RGJ0"/>